<gene>
    <name evidence="1" type="ORF">PPERSA_09443</name>
</gene>
<dbReference type="Proteomes" id="UP000054937">
    <property type="component" value="Unassembled WGS sequence"/>
</dbReference>
<proteinExistence type="predicted"/>
<protein>
    <submittedName>
        <fullName evidence="1">Uncharacterized protein</fullName>
    </submittedName>
</protein>
<comment type="caution">
    <text evidence="1">The sequence shown here is derived from an EMBL/GenBank/DDBJ whole genome shotgun (WGS) entry which is preliminary data.</text>
</comment>
<reference evidence="1 2" key="1">
    <citation type="journal article" date="2015" name="Sci. Rep.">
        <title>Genome of the facultative scuticociliatosis pathogen Pseudocohnilembus persalinus provides insight into its virulence through horizontal gene transfer.</title>
        <authorList>
            <person name="Xiong J."/>
            <person name="Wang G."/>
            <person name="Cheng J."/>
            <person name="Tian M."/>
            <person name="Pan X."/>
            <person name="Warren A."/>
            <person name="Jiang C."/>
            <person name="Yuan D."/>
            <person name="Miao W."/>
        </authorList>
    </citation>
    <scope>NUCLEOTIDE SEQUENCE [LARGE SCALE GENOMIC DNA]</scope>
    <source>
        <strain evidence="1">36N120E</strain>
    </source>
</reference>
<dbReference type="InParanoid" id="A0A0V0Q9M2"/>
<organism evidence="1 2">
    <name type="scientific">Pseudocohnilembus persalinus</name>
    <name type="common">Ciliate</name>
    <dbReference type="NCBI Taxonomy" id="266149"/>
    <lineage>
        <taxon>Eukaryota</taxon>
        <taxon>Sar</taxon>
        <taxon>Alveolata</taxon>
        <taxon>Ciliophora</taxon>
        <taxon>Intramacronucleata</taxon>
        <taxon>Oligohymenophorea</taxon>
        <taxon>Scuticociliatia</taxon>
        <taxon>Philasterida</taxon>
        <taxon>Pseudocohnilembidae</taxon>
        <taxon>Pseudocohnilembus</taxon>
    </lineage>
</organism>
<sequence>MIPSNQIKQIGQYINYKDQVKIVSSINPRYLCMNVSEIIGKDNYEINACENQSDFKIICFKSFFKESKTNDDYEEEKSQHDNEIQSDKCDIRNLSPDLEKSYYIFSGDVISLYNLGQNFKFEIKKHLDVTDFLKPILINTQLDDLSQTLSEIRIPNDLKDMFKIRYNRKNKENNSNYWEIKKEQCLNTITQNTLIKFVQNIFQQAFIYVLKKNKQSLHDGLKPGCLFKLYKTTQKIKNQKDIAKFDKNKYISKNDKILISPDGYDGFILNFEEEQVTNLNQNDIQQAKMLSFLEPLVKEIYQILETLVLNNPTNAAIIMSPKNFFFFFNEFLTSQKLVQNLGDKSALYLREENEAALQHWFGYLRNITQENYD</sequence>
<keyword evidence="2" id="KW-1185">Reference proteome</keyword>
<evidence type="ECO:0000313" key="1">
    <source>
        <dbReference type="EMBL" id="KRW98918.1"/>
    </source>
</evidence>
<dbReference type="EMBL" id="LDAU01000225">
    <property type="protein sequence ID" value="KRW98918.1"/>
    <property type="molecule type" value="Genomic_DNA"/>
</dbReference>
<accession>A0A0V0Q9M2</accession>
<dbReference type="AlphaFoldDB" id="A0A0V0Q9M2"/>
<evidence type="ECO:0000313" key="2">
    <source>
        <dbReference type="Proteomes" id="UP000054937"/>
    </source>
</evidence>
<name>A0A0V0Q9M2_PSEPJ</name>